<dbReference type="Gene3D" id="2.130.10.10">
    <property type="entry name" value="YVTN repeat-like/Quinoprotein amine dehydrogenase"/>
    <property type="match status" value="1"/>
</dbReference>
<keyword evidence="3" id="KW-1185">Reference proteome</keyword>
<organism evidence="2 3">
    <name type="scientific">Rhodanobacter hydrolyticus</name>
    <dbReference type="NCBI Taxonomy" id="2250595"/>
    <lineage>
        <taxon>Bacteria</taxon>
        <taxon>Pseudomonadati</taxon>
        <taxon>Pseudomonadota</taxon>
        <taxon>Gammaproteobacteria</taxon>
        <taxon>Lysobacterales</taxon>
        <taxon>Rhodanobacteraceae</taxon>
        <taxon>Rhodanobacter</taxon>
    </lineage>
</organism>
<dbReference type="PANTHER" id="PTHR47199">
    <property type="entry name" value="PHOTOSYSTEM II STABILITY/ASSEMBLY FACTOR HCF136, CHLOROPLASTIC"/>
    <property type="match status" value="1"/>
</dbReference>
<dbReference type="CDD" id="cd15482">
    <property type="entry name" value="Sialidase_non-viral"/>
    <property type="match status" value="1"/>
</dbReference>
<dbReference type="SUPFAM" id="SSF110296">
    <property type="entry name" value="Oligoxyloglucan reducing end-specific cellobiohydrolase"/>
    <property type="match status" value="1"/>
</dbReference>
<evidence type="ECO:0000313" key="3">
    <source>
        <dbReference type="Proteomes" id="UP001620339"/>
    </source>
</evidence>
<gene>
    <name evidence="2" type="ORF">ISP25_14865</name>
</gene>
<evidence type="ECO:0008006" key="4">
    <source>
        <dbReference type="Google" id="ProtNLM"/>
    </source>
</evidence>
<dbReference type="PANTHER" id="PTHR47199:SF2">
    <property type="entry name" value="PHOTOSYSTEM II STABILITY_ASSEMBLY FACTOR HCF136, CHLOROPLASTIC"/>
    <property type="match status" value="1"/>
</dbReference>
<evidence type="ECO:0000313" key="2">
    <source>
        <dbReference type="EMBL" id="MFK2878355.1"/>
    </source>
</evidence>
<dbReference type="EMBL" id="JADIKK010000008">
    <property type="protein sequence ID" value="MFK2878355.1"/>
    <property type="molecule type" value="Genomic_DNA"/>
</dbReference>
<accession>A0ABW8J9V9</accession>
<name>A0ABW8J9V9_9GAMM</name>
<proteinExistence type="predicted"/>
<comment type="caution">
    <text evidence="2">The sequence shown here is derived from an EMBL/GenBank/DDBJ whole genome shotgun (WGS) entry which is preliminary data.</text>
</comment>
<dbReference type="InterPro" id="IPR015943">
    <property type="entry name" value="WD40/YVTN_repeat-like_dom_sf"/>
</dbReference>
<evidence type="ECO:0000256" key="1">
    <source>
        <dbReference type="SAM" id="MobiDB-lite"/>
    </source>
</evidence>
<dbReference type="Proteomes" id="UP001620339">
    <property type="component" value="Unassembled WGS sequence"/>
</dbReference>
<feature type="region of interest" description="Disordered" evidence="1">
    <location>
        <begin position="402"/>
        <end position="421"/>
    </location>
</feature>
<reference evidence="2 3" key="1">
    <citation type="submission" date="2020-10" db="EMBL/GenBank/DDBJ databases">
        <title>Phylogeny of dyella-like bacteria.</title>
        <authorList>
            <person name="Fu J."/>
        </authorList>
    </citation>
    <scope>NUCLEOTIDE SEQUENCE [LARGE SCALE GENOMIC DNA]</scope>
    <source>
        <strain evidence="2 3">KACC 19113</strain>
    </source>
</reference>
<protein>
    <recommendedName>
        <fullName evidence="4">Oxidoreductase</fullName>
    </recommendedName>
</protein>
<feature type="region of interest" description="Disordered" evidence="1">
    <location>
        <begin position="443"/>
        <end position="463"/>
    </location>
</feature>
<sequence length="527" mass="56605">MIIVRIFSQVRPDPGRTLASGQLPLQTIRGSVSKRVRNQSTARRIRRNSAASARRAAAQGVLMHTAVSVIVVTARSSSWVPASCRHATLEHSTRIARWQRRTSARSAILRTALRCTEESDLEPSISRNPHLESFTLLWIDYPGRAAMFKHSVLVLLLAAFATLAFADSPPKIRQPTLTPQASGTTQLLIAVSPVNSRVVWASGAGGTYVVTTDGGNTWKSGVVPGAENLQFRDVHAVSDRIAYLSSVGANTTDFKIYKTVDGGAHWTVEFTNQLTNAFYDCFAFWSPDRGIAHSDSVNGVFPDLRTFDGIHWQSITGRMPPALPGEASFAASGTCITTQGTQNAWIATGGSTTARILATRDGGSTWNAYATPLISNASAGGLSVAFRDARNGFVGGGDLSSNTSADAATSHDGGATWTLTNPPPTPGAVFCVAYARGLRDRHFSASSNDEDDQGQDQRDHGPRFDRTVVITAETAPDFNSGSAAWTPDEGQNWYWLPTVSGYWAVAFANPKAGWFVGNNGQILKISF</sequence>